<evidence type="ECO:0000256" key="10">
    <source>
        <dbReference type="HAMAP-Rule" id="MF_01456"/>
    </source>
</evidence>
<dbReference type="Gene3D" id="1.10.287.3510">
    <property type="match status" value="1"/>
</dbReference>
<evidence type="ECO:0000256" key="3">
    <source>
        <dbReference type="ARBA" id="ARBA00022448"/>
    </source>
</evidence>
<gene>
    <name evidence="10" type="primary">nuoK</name>
    <name evidence="11" type="ORF">FHU38_003318</name>
</gene>
<evidence type="ECO:0000313" key="11">
    <source>
        <dbReference type="EMBL" id="NIJ12974.1"/>
    </source>
</evidence>
<dbReference type="Proteomes" id="UP000545493">
    <property type="component" value="Unassembled WGS sequence"/>
</dbReference>
<keyword evidence="4 10" id="KW-0812">Transmembrane</keyword>
<dbReference type="GO" id="GO:0048038">
    <property type="term" value="F:quinone binding"/>
    <property type="evidence" value="ECO:0007669"/>
    <property type="project" value="UniProtKB-KW"/>
</dbReference>
<keyword evidence="9 10" id="KW-0472">Membrane</keyword>
<evidence type="ECO:0000256" key="4">
    <source>
        <dbReference type="ARBA" id="ARBA00022692"/>
    </source>
</evidence>
<comment type="similarity">
    <text evidence="2 10">Belongs to the complex I subunit 4L family.</text>
</comment>
<dbReference type="FunFam" id="1.10.287.3510:FF:000001">
    <property type="entry name" value="NADH-quinone oxidoreductase subunit K"/>
    <property type="match status" value="1"/>
</dbReference>
<dbReference type="AlphaFoldDB" id="A0A7X5USL1"/>
<keyword evidence="3 10" id="KW-0813">Transport</keyword>
<dbReference type="GO" id="GO:0042773">
    <property type="term" value="P:ATP synthesis coupled electron transport"/>
    <property type="evidence" value="ECO:0007669"/>
    <property type="project" value="InterPro"/>
</dbReference>
<comment type="function">
    <text evidence="10">NDH-1 shuttles electrons from NADH, via FMN and iron-sulfur (Fe-S) centers, to quinones in the respiratory chain. The immediate electron acceptor for the enzyme in this species is believed to be a menaquinone. Couples the redox reaction to proton translocation (for every two electrons transferred, four hydrogen ions are translocated across the cytoplasmic membrane), and thus conserves the redox energy in a proton gradient.</text>
</comment>
<evidence type="ECO:0000256" key="2">
    <source>
        <dbReference type="ARBA" id="ARBA00010519"/>
    </source>
</evidence>
<keyword evidence="5 10" id="KW-0874">Quinone</keyword>
<dbReference type="InterPro" id="IPR039428">
    <property type="entry name" value="NUOK/Mnh_C1-like"/>
</dbReference>
<accession>A0A7X5USL1</accession>
<dbReference type="NCBIfam" id="NF004320">
    <property type="entry name" value="PRK05715.1-2"/>
    <property type="match status" value="1"/>
</dbReference>
<evidence type="ECO:0000256" key="8">
    <source>
        <dbReference type="ARBA" id="ARBA00023027"/>
    </source>
</evidence>
<organism evidence="11 12">
    <name type="scientific">Saccharomonospora amisosensis</name>
    <dbReference type="NCBI Taxonomy" id="1128677"/>
    <lineage>
        <taxon>Bacteria</taxon>
        <taxon>Bacillati</taxon>
        <taxon>Actinomycetota</taxon>
        <taxon>Actinomycetes</taxon>
        <taxon>Pseudonocardiales</taxon>
        <taxon>Pseudonocardiaceae</taxon>
        <taxon>Saccharomonospora</taxon>
    </lineage>
</organism>
<dbReference type="InterPro" id="IPR001133">
    <property type="entry name" value="NADH_UbQ_OxRdtase_chain4L/K"/>
</dbReference>
<dbReference type="EC" id="7.1.1.-" evidence="10"/>
<feature type="transmembrane region" description="Helical" evidence="10">
    <location>
        <begin position="40"/>
        <end position="59"/>
    </location>
</feature>
<keyword evidence="7 10" id="KW-1133">Transmembrane helix</keyword>
<evidence type="ECO:0000313" key="12">
    <source>
        <dbReference type="Proteomes" id="UP000545493"/>
    </source>
</evidence>
<evidence type="ECO:0000256" key="5">
    <source>
        <dbReference type="ARBA" id="ARBA00022719"/>
    </source>
</evidence>
<keyword evidence="6 10" id="KW-1278">Translocase</keyword>
<name>A0A7X5USL1_9PSEU</name>
<dbReference type="PANTHER" id="PTHR11434:SF21">
    <property type="entry name" value="NADH DEHYDROGENASE SUBUNIT 4L-RELATED"/>
    <property type="match status" value="1"/>
</dbReference>
<dbReference type="GO" id="GO:0005886">
    <property type="term" value="C:plasma membrane"/>
    <property type="evidence" value="ECO:0007669"/>
    <property type="project" value="UniProtKB-SubCell"/>
</dbReference>
<comment type="catalytic activity">
    <reaction evidence="10">
        <text>a quinone + NADH + 5 H(+)(in) = a quinol + NAD(+) + 4 H(+)(out)</text>
        <dbReference type="Rhea" id="RHEA:57888"/>
        <dbReference type="ChEBI" id="CHEBI:15378"/>
        <dbReference type="ChEBI" id="CHEBI:24646"/>
        <dbReference type="ChEBI" id="CHEBI:57540"/>
        <dbReference type="ChEBI" id="CHEBI:57945"/>
        <dbReference type="ChEBI" id="CHEBI:132124"/>
    </reaction>
</comment>
<comment type="caution">
    <text evidence="11">The sequence shown here is derived from an EMBL/GenBank/DDBJ whole genome shotgun (WGS) entry which is preliminary data.</text>
</comment>
<dbReference type="HAMAP" id="MF_01456">
    <property type="entry name" value="NDH1_NuoK"/>
    <property type="match status" value="1"/>
</dbReference>
<reference evidence="11 12" key="1">
    <citation type="submission" date="2020-03" db="EMBL/GenBank/DDBJ databases">
        <title>Sequencing the genomes of 1000 actinobacteria strains.</title>
        <authorList>
            <person name="Klenk H.-P."/>
        </authorList>
    </citation>
    <scope>NUCLEOTIDE SEQUENCE [LARGE SCALE GENOMIC DNA]</scope>
    <source>
        <strain evidence="11 12">DSM 45685</strain>
    </source>
</reference>
<keyword evidence="8 10" id="KW-0520">NAD</keyword>
<feature type="transmembrane region" description="Helical" evidence="10">
    <location>
        <begin position="71"/>
        <end position="94"/>
    </location>
</feature>
<proteinExistence type="inferred from homology"/>
<sequence length="110" mass="11824">MELRAGTAGATMSPESYLYLSAVLFGLGAVGVLTRRNAIVVLMCVELMLNAANLAFVVFSRMHNGLDGQVFAFFIMVVAAAEVVVGLAIVMTAFRDRRSSSIDDANLLRH</sequence>
<evidence type="ECO:0000256" key="6">
    <source>
        <dbReference type="ARBA" id="ARBA00022967"/>
    </source>
</evidence>
<evidence type="ECO:0000256" key="1">
    <source>
        <dbReference type="ARBA" id="ARBA00004141"/>
    </source>
</evidence>
<keyword evidence="12" id="KW-1185">Reference proteome</keyword>
<dbReference type="Pfam" id="PF00420">
    <property type="entry name" value="Oxidored_q2"/>
    <property type="match status" value="1"/>
</dbReference>
<dbReference type="NCBIfam" id="NF004321">
    <property type="entry name" value="PRK05715.1-3"/>
    <property type="match status" value="1"/>
</dbReference>
<comment type="subunit">
    <text evidence="10">NDH-1 is composed of 14 different subunits. Subunits NuoA, H, J, K, L, M, N constitute the membrane sector of the complex.</text>
</comment>
<dbReference type="GO" id="GO:0050136">
    <property type="term" value="F:NADH dehydrogenase (quinone) (non-electrogenic) activity"/>
    <property type="evidence" value="ECO:0007669"/>
    <property type="project" value="UniProtKB-UniRule"/>
</dbReference>
<evidence type="ECO:0000256" key="9">
    <source>
        <dbReference type="ARBA" id="ARBA00023136"/>
    </source>
</evidence>
<dbReference type="PANTHER" id="PTHR11434">
    <property type="entry name" value="NADH-UBIQUINONE OXIDOREDUCTASE SUBUNIT ND4L"/>
    <property type="match status" value="1"/>
</dbReference>
<dbReference type="NCBIfam" id="NF004323">
    <property type="entry name" value="PRK05715.1-5"/>
    <property type="match status" value="1"/>
</dbReference>
<dbReference type="EMBL" id="JAAOYM010000001">
    <property type="protein sequence ID" value="NIJ12974.1"/>
    <property type="molecule type" value="Genomic_DNA"/>
</dbReference>
<feature type="transmembrane region" description="Helical" evidence="10">
    <location>
        <begin position="16"/>
        <end position="33"/>
    </location>
</feature>
<evidence type="ECO:0000256" key="7">
    <source>
        <dbReference type="ARBA" id="ARBA00022989"/>
    </source>
</evidence>
<protein>
    <recommendedName>
        <fullName evidence="10">NADH-quinone oxidoreductase subunit K</fullName>
        <ecNumber evidence="10">7.1.1.-</ecNumber>
    </recommendedName>
    <alternativeName>
        <fullName evidence="10">NADH dehydrogenase I subunit K</fullName>
    </alternativeName>
    <alternativeName>
        <fullName evidence="10">NDH-1 subunit K</fullName>
    </alternativeName>
</protein>
<keyword evidence="10" id="KW-1003">Cell membrane</keyword>
<dbReference type="GO" id="GO:0030964">
    <property type="term" value="C:NADH dehydrogenase complex"/>
    <property type="evidence" value="ECO:0007669"/>
    <property type="project" value="TreeGrafter"/>
</dbReference>
<comment type="subcellular location">
    <subcellularLocation>
        <location evidence="10">Cell membrane</location>
        <topology evidence="10">Multi-pass membrane protein</topology>
    </subcellularLocation>
    <subcellularLocation>
        <location evidence="1">Membrane</location>
        <topology evidence="1">Multi-pass membrane protein</topology>
    </subcellularLocation>
</comment>